<dbReference type="EMBL" id="JAMTCK010000003">
    <property type="protein sequence ID" value="MCP2164849.1"/>
    <property type="molecule type" value="Genomic_DNA"/>
</dbReference>
<keyword evidence="3" id="KW-1185">Reference proteome</keyword>
<protein>
    <submittedName>
        <fullName evidence="2">Uncharacterized protein</fullName>
    </submittedName>
</protein>
<feature type="compositionally biased region" description="Polar residues" evidence="1">
    <location>
        <begin position="29"/>
        <end position="46"/>
    </location>
</feature>
<proteinExistence type="predicted"/>
<comment type="caution">
    <text evidence="2">The sequence shown here is derived from an EMBL/GenBank/DDBJ whole genome shotgun (WGS) entry which is preliminary data.</text>
</comment>
<evidence type="ECO:0000313" key="3">
    <source>
        <dbReference type="Proteomes" id="UP001206128"/>
    </source>
</evidence>
<dbReference type="Proteomes" id="UP001206128">
    <property type="component" value="Unassembled WGS sequence"/>
</dbReference>
<dbReference type="RefSeq" id="WP_253768988.1">
    <property type="nucleotide sequence ID" value="NZ_JAMTCK010000003.1"/>
</dbReference>
<organism evidence="2 3">
    <name type="scientific">Goodfellowiella coeruleoviolacea</name>
    <dbReference type="NCBI Taxonomy" id="334858"/>
    <lineage>
        <taxon>Bacteria</taxon>
        <taxon>Bacillati</taxon>
        <taxon>Actinomycetota</taxon>
        <taxon>Actinomycetes</taxon>
        <taxon>Pseudonocardiales</taxon>
        <taxon>Pseudonocardiaceae</taxon>
        <taxon>Goodfellowiella</taxon>
    </lineage>
</organism>
<sequence length="58" mass="6334">MTQRVILLFVLLLSLAAVVLGGARDQEWTRTSSRSQRPVTGTTSTAPVRLLPMTWGPP</sequence>
<evidence type="ECO:0000313" key="2">
    <source>
        <dbReference type="EMBL" id="MCP2164849.1"/>
    </source>
</evidence>
<name>A0AAE3GCV6_9PSEU</name>
<gene>
    <name evidence="2" type="ORF">LX83_001689</name>
</gene>
<accession>A0AAE3GCV6</accession>
<reference evidence="2" key="1">
    <citation type="submission" date="2022-06" db="EMBL/GenBank/DDBJ databases">
        <title>Genomic Encyclopedia of Archaeal and Bacterial Type Strains, Phase II (KMG-II): from individual species to whole genera.</title>
        <authorList>
            <person name="Goeker M."/>
        </authorList>
    </citation>
    <scope>NUCLEOTIDE SEQUENCE</scope>
    <source>
        <strain evidence="2">DSM 43935</strain>
    </source>
</reference>
<feature type="region of interest" description="Disordered" evidence="1">
    <location>
        <begin position="27"/>
        <end position="58"/>
    </location>
</feature>
<evidence type="ECO:0000256" key="1">
    <source>
        <dbReference type="SAM" id="MobiDB-lite"/>
    </source>
</evidence>
<dbReference type="AlphaFoldDB" id="A0AAE3GCV6"/>